<feature type="transmembrane region" description="Helical" evidence="6">
    <location>
        <begin position="44"/>
        <end position="63"/>
    </location>
</feature>
<dbReference type="EMBL" id="JACOQK010000001">
    <property type="protein sequence ID" value="MBC5787385.1"/>
    <property type="molecule type" value="Genomic_DNA"/>
</dbReference>
<comment type="similarity">
    <text evidence="3 6">Belongs to the peptidase S26 family.</text>
</comment>
<dbReference type="SUPFAM" id="SSF51306">
    <property type="entry name" value="LexA/Signal peptidase"/>
    <property type="match status" value="1"/>
</dbReference>
<dbReference type="NCBIfam" id="TIGR02227">
    <property type="entry name" value="sigpep_I_bact"/>
    <property type="match status" value="1"/>
</dbReference>
<comment type="catalytic activity">
    <reaction evidence="1 6">
        <text>Cleavage of hydrophobic, N-terminal signal or leader sequences from secreted and periplasmic proteins.</text>
        <dbReference type="EC" id="3.4.21.89"/>
    </reaction>
</comment>
<dbReference type="Pfam" id="PF10502">
    <property type="entry name" value="Peptidase_S26"/>
    <property type="match status" value="1"/>
</dbReference>
<proteinExistence type="inferred from homology"/>
<name>A0ABR7IQG6_9CLOT</name>
<evidence type="ECO:0000256" key="2">
    <source>
        <dbReference type="ARBA" id="ARBA00004401"/>
    </source>
</evidence>
<keyword evidence="9" id="KW-1185">Reference proteome</keyword>
<organism evidence="8 9">
    <name type="scientific">Clostridium facile</name>
    <dbReference type="NCBI Taxonomy" id="2763035"/>
    <lineage>
        <taxon>Bacteria</taxon>
        <taxon>Bacillati</taxon>
        <taxon>Bacillota</taxon>
        <taxon>Clostridia</taxon>
        <taxon>Eubacteriales</taxon>
        <taxon>Clostridiaceae</taxon>
        <taxon>Clostridium</taxon>
    </lineage>
</organism>
<evidence type="ECO:0000256" key="1">
    <source>
        <dbReference type="ARBA" id="ARBA00000677"/>
    </source>
</evidence>
<comment type="subcellular location">
    <subcellularLocation>
        <location evidence="2">Cell membrane</location>
        <topology evidence="2">Single-pass type II membrane protein</topology>
    </subcellularLocation>
    <subcellularLocation>
        <location evidence="6">Membrane</location>
        <topology evidence="6">Single-pass type II membrane protein</topology>
    </subcellularLocation>
</comment>
<dbReference type="InterPro" id="IPR000223">
    <property type="entry name" value="Pept_S26A_signal_pept_1"/>
</dbReference>
<feature type="domain" description="Peptidase S26" evidence="7">
    <location>
        <begin position="39"/>
        <end position="191"/>
    </location>
</feature>
<evidence type="ECO:0000256" key="6">
    <source>
        <dbReference type="RuleBase" id="RU362042"/>
    </source>
</evidence>
<dbReference type="PROSITE" id="PS00761">
    <property type="entry name" value="SPASE_I_3"/>
    <property type="match status" value="1"/>
</dbReference>
<dbReference type="GO" id="GO:0009003">
    <property type="term" value="F:signal peptidase activity"/>
    <property type="evidence" value="ECO:0007669"/>
    <property type="project" value="UniProtKB-EC"/>
</dbReference>
<evidence type="ECO:0000256" key="3">
    <source>
        <dbReference type="ARBA" id="ARBA00009370"/>
    </source>
</evidence>
<dbReference type="InterPro" id="IPR019533">
    <property type="entry name" value="Peptidase_S26"/>
</dbReference>
<dbReference type="InterPro" id="IPR019758">
    <property type="entry name" value="Pept_S26A_signal_pept_1_CS"/>
</dbReference>
<dbReference type="Proteomes" id="UP000649151">
    <property type="component" value="Unassembled WGS sequence"/>
</dbReference>
<gene>
    <name evidence="8" type="primary">lepB</name>
    <name evidence="8" type="ORF">H8Z77_05020</name>
</gene>
<keyword evidence="6" id="KW-0472">Membrane</keyword>
<dbReference type="CDD" id="cd06530">
    <property type="entry name" value="S26_SPase_I"/>
    <property type="match status" value="1"/>
</dbReference>
<accession>A0ABR7IQG6</accession>
<reference evidence="8 9" key="1">
    <citation type="submission" date="2020-08" db="EMBL/GenBank/DDBJ databases">
        <title>Genome public.</title>
        <authorList>
            <person name="Liu C."/>
            <person name="Sun Q."/>
        </authorList>
    </citation>
    <scope>NUCLEOTIDE SEQUENCE [LARGE SCALE GENOMIC DNA]</scope>
    <source>
        <strain evidence="8 9">NSJ-27</strain>
    </source>
</reference>
<dbReference type="InterPro" id="IPR036286">
    <property type="entry name" value="LexA/Signal_pep-like_sf"/>
</dbReference>
<keyword evidence="6" id="KW-0812">Transmembrane</keyword>
<dbReference type="PROSITE" id="PS00760">
    <property type="entry name" value="SPASE_I_2"/>
    <property type="match status" value="1"/>
</dbReference>
<evidence type="ECO:0000256" key="5">
    <source>
        <dbReference type="ARBA" id="ARBA00022801"/>
    </source>
</evidence>
<dbReference type="PANTHER" id="PTHR43390">
    <property type="entry name" value="SIGNAL PEPTIDASE I"/>
    <property type="match status" value="1"/>
</dbReference>
<keyword evidence="5 6" id="KW-0378">Hydrolase</keyword>
<dbReference type="InterPro" id="IPR019757">
    <property type="entry name" value="Pept_S26A_signal_pept_1_Lys-AS"/>
</dbReference>
<dbReference type="RefSeq" id="WP_186996364.1">
    <property type="nucleotide sequence ID" value="NZ_JACOQK010000001.1"/>
</dbReference>
<evidence type="ECO:0000313" key="9">
    <source>
        <dbReference type="Proteomes" id="UP000649151"/>
    </source>
</evidence>
<dbReference type="EC" id="3.4.21.89" evidence="4 6"/>
<evidence type="ECO:0000256" key="4">
    <source>
        <dbReference type="ARBA" id="ARBA00013208"/>
    </source>
</evidence>
<dbReference type="PRINTS" id="PR00727">
    <property type="entry name" value="LEADERPTASE"/>
</dbReference>
<sequence>MVEESIQTDQTLQQEKIQQPVKMKRRRFPPIPKWKKDLMDMVEVMVAALLVLVLVFTFIFRIVGVKGDSMRETLHNNDRLIISHLMYEPKQGDIVVVELPELFDTPIIKRIIATGGQTVNIEEDGTVTVDGKALDESYTNAFTEPKELQFPITIPEGDVFVMGDNRTNSTDSRDFGYVNEKNILGKVVIRLYPINKFGTVN</sequence>
<protein>
    <recommendedName>
        <fullName evidence="4 6">Signal peptidase I</fullName>
        <ecNumber evidence="4 6">3.4.21.89</ecNumber>
    </recommendedName>
</protein>
<evidence type="ECO:0000313" key="8">
    <source>
        <dbReference type="EMBL" id="MBC5787385.1"/>
    </source>
</evidence>
<comment type="caution">
    <text evidence="8">The sequence shown here is derived from an EMBL/GenBank/DDBJ whole genome shotgun (WGS) entry which is preliminary data.</text>
</comment>
<dbReference type="PANTHER" id="PTHR43390:SF1">
    <property type="entry name" value="CHLOROPLAST PROCESSING PEPTIDASE"/>
    <property type="match status" value="1"/>
</dbReference>
<evidence type="ECO:0000259" key="7">
    <source>
        <dbReference type="Pfam" id="PF10502"/>
    </source>
</evidence>
<keyword evidence="6" id="KW-0645">Protease</keyword>
<dbReference type="Gene3D" id="2.10.109.10">
    <property type="entry name" value="Umud Fragment, subunit A"/>
    <property type="match status" value="1"/>
</dbReference>
<keyword evidence="6" id="KW-1133">Transmembrane helix</keyword>